<dbReference type="GO" id="GO:0031589">
    <property type="term" value="P:cell-substrate adhesion"/>
    <property type="evidence" value="ECO:0007669"/>
    <property type="project" value="UniProtKB-ARBA"/>
</dbReference>
<comment type="caution">
    <text evidence="19">The sequence shown here is derived from an EMBL/GenBank/DDBJ whole genome shotgun (WGS) entry which is preliminary data.</text>
</comment>
<dbReference type="InterPro" id="IPR018184">
    <property type="entry name" value="Integrin_alpha_C_CS"/>
</dbReference>
<name>A0ABD2WID0_9HYME</name>
<dbReference type="Proteomes" id="UP001627154">
    <property type="component" value="Unassembled WGS sequence"/>
</dbReference>
<dbReference type="EMBL" id="JBJJXI010000102">
    <property type="protein sequence ID" value="KAL3392718.1"/>
    <property type="molecule type" value="Genomic_DNA"/>
</dbReference>
<keyword evidence="6 14" id="KW-0130">Cell adhesion</keyword>
<feature type="region of interest" description="Disordered" evidence="15">
    <location>
        <begin position="102"/>
        <end position="121"/>
    </location>
</feature>
<feature type="repeat" description="FG-GAP" evidence="13">
    <location>
        <begin position="425"/>
        <end position="487"/>
    </location>
</feature>
<dbReference type="PRINTS" id="PR01185">
    <property type="entry name" value="INTEGRINA"/>
</dbReference>
<evidence type="ECO:0000256" key="11">
    <source>
        <dbReference type="ARBA" id="ARBA00023170"/>
    </source>
</evidence>
<keyword evidence="11 14" id="KW-0675">Receptor</keyword>
<dbReference type="Gene3D" id="2.130.10.130">
    <property type="entry name" value="Integrin alpha, N-terminal"/>
    <property type="match status" value="1"/>
</dbReference>
<comment type="similarity">
    <text evidence="2 14">Belongs to the integrin alpha chain family.</text>
</comment>
<dbReference type="Gene3D" id="2.60.40.1530">
    <property type="entry name" value="ntegrin, alpha v. Chain A, domain 4"/>
    <property type="match status" value="1"/>
</dbReference>
<dbReference type="InterPro" id="IPR048286">
    <property type="entry name" value="Integrin_alpha_Ig-like_3"/>
</dbReference>
<evidence type="ECO:0000256" key="8">
    <source>
        <dbReference type="ARBA" id="ARBA00023037"/>
    </source>
</evidence>
<keyword evidence="20" id="KW-1185">Reference proteome</keyword>
<evidence type="ECO:0000256" key="13">
    <source>
        <dbReference type="PROSITE-ProRule" id="PRU00803"/>
    </source>
</evidence>
<keyword evidence="8 14" id="KW-0401">Integrin</keyword>
<dbReference type="PROSITE" id="PS51470">
    <property type="entry name" value="FG_GAP"/>
    <property type="match status" value="4"/>
</dbReference>
<dbReference type="InterPro" id="IPR028994">
    <property type="entry name" value="Integrin_alpha_N"/>
</dbReference>
<evidence type="ECO:0000256" key="15">
    <source>
        <dbReference type="SAM" id="MobiDB-lite"/>
    </source>
</evidence>
<dbReference type="Pfam" id="PF20805">
    <property type="entry name" value="Integrin_A_Ig_2"/>
    <property type="match status" value="1"/>
</dbReference>
<evidence type="ECO:0000256" key="6">
    <source>
        <dbReference type="ARBA" id="ARBA00022889"/>
    </source>
</evidence>
<keyword evidence="9 14" id="KW-0472">Membrane</keyword>
<keyword evidence="5" id="KW-0677">Repeat</keyword>
<feature type="repeat" description="FG-GAP" evidence="13">
    <location>
        <begin position="27"/>
        <end position="95"/>
    </location>
</feature>
<evidence type="ECO:0000259" key="18">
    <source>
        <dbReference type="Pfam" id="PF20806"/>
    </source>
</evidence>
<evidence type="ECO:0000259" key="17">
    <source>
        <dbReference type="Pfam" id="PF20805"/>
    </source>
</evidence>
<feature type="domain" description="Integrin alpha third immunoglobulin-like" evidence="18">
    <location>
        <begin position="799"/>
        <end position="1029"/>
    </location>
</feature>
<feature type="transmembrane region" description="Helical" evidence="14">
    <location>
        <begin position="1054"/>
        <end position="1076"/>
    </location>
</feature>
<evidence type="ECO:0008006" key="21">
    <source>
        <dbReference type="Google" id="ProtNLM"/>
    </source>
</evidence>
<dbReference type="SUPFAM" id="SSF69318">
    <property type="entry name" value="Integrin alpha N-terminal domain"/>
    <property type="match status" value="1"/>
</dbReference>
<dbReference type="InterPro" id="IPR013649">
    <property type="entry name" value="Integrin_alpha_Ig-like_1"/>
</dbReference>
<dbReference type="InterPro" id="IPR000413">
    <property type="entry name" value="Integrin_alpha"/>
</dbReference>
<dbReference type="Gene3D" id="1.20.5.930">
    <property type="entry name" value="Bicelle-embedded integrin alpha(iib) transmembrane segment"/>
    <property type="match status" value="1"/>
</dbReference>
<evidence type="ECO:0000259" key="16">
    <source>
        <dbReference type="Pfam" id="PF08441"/>
    </source>
</evidence>
<sequence length="1115" mass="124789">MTSTRLVVLLVLLLQSTALLLAFNLETRIPIIKRGSQGSYFGFSVAEHQEHHEDRSPKYLSRMLIGAPLDQNRQPGTNRSGALWQCPMTSDPEDCEQVITDGRKNESGQYESSTDSDELVPPMDKELKDGQWLGVTVRSAGVGGKVMVCAHRHVERFNKDSLWGQGQCYILTQDLQFHELKKPCSGKPTIRAHEQFGYCQAGTSGVLTPSDDYAVIGTPGPHTWRGTLYVMTVSDDFIKKDTVIYSSPMQEESPVSKYSYLGMSVAVGNFFGSGLAYAAGAPRSNGTGQVILFTRHHQKPIMEVTLTLNGEQFGSSFGYEMTSADVNGDKLSDLIVAAPFYYGKKEGGAVYVYTRLCKNSRESDKCKPTKLVGREESRFGFALTNLKDINNDGYEDIAVGAPYEGMGTVYIYLGSKNGLITTPSQVIHSENLPERLKTFGYSLSGGLDMDHNGYPDLLVGAYENDAVALFRTRQIIDIVTTVKFPHKDGVYSPDKMEPIDPNKVGCLEDPTSELACFSFETCCETRKPSKQEKFGRLKLMSYIEAETYAGTKKFSRVWFGRDATNRPHYVRRVASLDAAKTMYCQKEIVYLKENTRDIQSPIKFRLNYTLIQDEPVMPARGDPLPDIDRYPILNQQHAARIFEANFQKDCGNNDICESDLQLVAALNLPHSSKNRSEYDLLLGESEELVVDVNVTNWGESAYEAQLFVQHSASLSYIGFKQNDSAICNLHNATCISCIIGNPFKKNKSVNVQVRFDPKYIEDGENKLKFDVFVNSTSKEVKGNETMKLAAKVFKRAEVQLVGKVPQPIFRYGGPILGESAVKNFNDVGPRVVYLWTVFNDGPWKVNSMNVVISWPFEVANDKPHGKWLLYLEDTPVIQDQNNVRIGECQVPAGQVNHLNLQGSVGTDDLDTLLPGKPSALLDQMTNETNFVRRKRDTEKVVTTKIVVDEDGRRSHVVTMNCRTGTAKCFNIICPIVNLQKKEENKIIIRARLWNSTLAEDYPKVDSVKVISNGKIVFPEKVSIQQNNETDDKFDVEFAAHPDSSDKQEAEPVPIWIIVVAVVAGLLLLILITLILWKVGFFKRRRPDHTLSGNLQKHREDNPENEALVKHSTNIH</sequence>
<keyword evidence="10" id="KW-1015">Disulfide bond</keyword>
<reference evidence="19 20" key="1">
    <citation type="journal article" date="2024" name="bioRxiv">
        <title>A reference genome for Trichogramma kaykai: A tiny desert-dwelling parasitoid wasp with competing sex-ratio distorters.</title>
        <authorList>
            <person name="Culotta J."/>
            <person name="Lindsey A.R."/>
        </authorList>
    </citation>
    <scope>NUCLEOTIDE SEQUENCE [LARGE SCALE GENOMIC DNA]</scope>
    <source>
        <strain evidence="19 20">KSX58</strain>
    </source>
</reference>
<dbReference type="Pfam" id="PF08441">
    <property type="entry name" value="Integrin_A_Ig_1"/>
    <property type="match status" value="1"/>
</dbReference>
<dbReference type="Gene3D" id="2.60.40.1510">
    <property type="entry name" value="ntegrin, alpha v. Chain A, domain 3"/>
    <property type="match status" value="1"/>
</dbReference>
<dbReference type="PROSITE" id="PS00242">
    <property type="entry name" value="INTEGRIN_ALPHA"/>
    <property type="match status" value="1"/>
</dbReference>
<evidence type="ECO:0000256" key="1">
    <source>
        <dbReference type="ARBA" id="ARBA00004479"/>
    </source>
</evidence>
<keyword evidence="12" id="KW-0325">Glycoprotein</keyword>
<evidence type="ECO:0000256" key="4">
    <source>
        <dbReference type="ARBA" id="ARBA00022729"/>
    </source>
</evidence>
<feature type="chain" id="PRO_5044534660" description="Integrin alpha-2 domain-containing protein" evidence="14">
    <location>
        <begin position="23"/>
        <end position="1115"/>
    </location>
</feature>
<comment type="subcellular location">
    <subcellularLocation>
        <location evidence="1 14">Membrane</location>
        <topology evidence="1 14">Single-pass type I membrane protein</topology>
    </subcellularLocation>
</comment>
<dbReference type="InterPro" id="IPR013519">
    <property type="entry name" value="Int_alpha_beta-p"/>
</dbReference>
<dbReference type="SUPFAM" id="SSF69179">
    <property type="entry name" value="Integrin domains"/>
    <property type="match status" value="3"/>
</dbReference>
<keyword evidence="4 14" id="KW-0732">Signal</keyword>
<evidence type="ECO:0000313" key="19">
    <source>
        <dbReference type="EMBL" id="KAL3392718.1"/>
    </source>
</evidence>
<evidence type="ECO:0000256" key="2">
    <source>
        <dbReference type="ARBA" id="ARBA00008054"/>
    </source>
</evidence>
<feature type="signal peptide" evidence="14">
    <location>
        <begin position="1"/>
        <end position="22"/>
    </location>
</feature>
<evidence type="ECO:0000256" key="3">
    <source>
        <dbReference type="ARBA" id="ARBA00022692"/>
    </source>
</evidence>
<accession>A0ABD2WID0</accession>
<dbReference type="Pfam" id="PF01839">
    <property type="entry name" value="FG-GAP"/>
    <property type="match status" value="3"/>
</dbReference>
<keyword evidence="3 14" id="KW-0812">Transmembrane</keyword>
<dbReference type="PANTHER" id="PTHR23220">
    <property type="entry name" value="INTEGRIN ALPHA"/>
    <property type="match status" value="1"/>
</dbReference>
<feature type="domain" description="Integrin alpha first immunoglubulin-like" evidence="16">
    <location>
        <begin position="497"/>
        <end position="649"/>
    </location>
</feature>
<evidence type="ECO:0000256" key="12">
    <source>
        <dbReference type="ARBA" id="ARBA00023180"/>
    </source>
</evidence>
<feature type="repeat" description="FG-GAP" evidence="13">
    <location>
        <begin position="303"/>
        <end position="362"/>
    </location>
</feature>
<dbReference type="PANTHER" id="PTHR23220:SF122">
    <property type="entry name" value="INTEGRIN ALPHA-PS1"/>
    <property type="match status" value="1"/>
</dbReference>
<evidence type="ECO:0000256" key="10">
    <source>
        <dbReference type="ARBA" id="ARBA00023157"/>
    </source>
</evidence>
<dbReference type="GO" id="GO:0007157">
    <property type="term" value="P:heterophilic cell-cell adhesion via plasma membrane cell adhesion molecules"/>
    <property type="evidence" value="ECO:0007669"/>
    <property type="project" value="UniProtKB-ARBA"/>
</dbReference>
<proteinExistence type="inferred from homology"/>
<evidence type="ECO:0000256" key="9">
    <source>
        <dbReference type="ARBA" id="ARBA00023136"/>
    </source>
</evidence>
<evidence type="ECO:0000313" key="20">
    <source>
        <dbReference type="Proteomes" id="UP001627154"/>
    </source>
</evidence>
<evidence type="ECO:0000256" key="14">
    <source>
        <dbReference type="RuleBase" id="RU003762"/>
    </source>
</evidence>
<dbReference type="InterPro" id="IPR048285">
    <property type="entry name" value="Integrin_alpha_Ig-like_2"/>
</dbReference>
<dbReference type="GO" id="GO:0016020">
    <property type="term" value="C:membrane"/>
    <property type="evidence" value="ECO:0007669"/>
    <property type="project" value="UniProtKB-SubCell"/>
</dbReference>
<feature type="repeat" description="FG-GAP" evidence="13">
    <location>
        <begin position="364"/>
        <end position="421"/>
    </location>
</feature>
<organism evidence="19 20">
    <name type="scientific">Trichogramma kaykai</name>
    <dbReference type="NCBI Taxonomy" id="54128"/>
    <lineage>
        <taxon>Eukaryota</taxon>
        <taxon>Metazoa</taxon>
        <taxon>Ecdysozoa</taxon>
        <taxon>Arthropoda</taxon>
        <taxon>Hexapoda</taxon>
        <taxon>Insecta</taxon>
        <taxon>Pterygota</taxon>
        <taxon>Neoptera</taxon>
        <taxon>Endopterygota</taxon>
        <taxon>Hymenoptera</taxon>
        <taxon>Apocrita</taxon>
        <taxon>Proctotrupomorpha</taxon>
        <taxon>Chalcidoidea</taxon>
        <taxon>Trichogrammatidae</taxon>
        <taxon>Trichogramma</taxon>
    </lineage>
</organism>
<dbReference type="AlphaFoldDB" id="A0ABD2WID0"/>
<gene>
    <name evidence="19" type="ORF">TKK_012764</name>
</gene>
<dbReference type="Pfam" id="PF20806">
    <property type="entry name" value="Integrin_A_Ig_3"/>
    <property type="match status" value="1"/>
</dbReference>
<dbReference type="GO" id="GO:0048513">
    <property type="term" value="P:animal organ development"/>
    <property type="evidence" value="ECO:0007669"/>
    <property type="project" value="UniProtKB-ARBA"/>
</dbReference>
<protein>
    <recommendedName>
        <fullName evidence="21">Integrin alpha-2 domain-containing protein</fullName>
    </recommendedName>
</protein>
<keyword evidence="7 14" id="KW-1133">Transmembrane helix</keyword>
<feature type="region of interest" description="Disordered" evidence="15">
    <location>
        <begin position="1091"/>
        <end position="1115"/>
    </location>
</feature>
<feature type="domain" description="Integrin alpha second immunoglobulin-like" evidence="17">
    <location>
        <begin position="650"/>
        <end position="792"/>
    </location>
</feature>
<dbReference type="FunFam" id="1.20.5.930:FF:000001">
    <property type="entry name" value="Integrin subunit alpha V"/>
    <property type="match status" value="1"/>
</dbReference>
<dbReference type="GO" id="GO:0007229">
    <property type="term" value="P:integrin-mediated signaling pathway"/>
    <property type="evidence" value="ECO:0007669"/>
    <property type="project" value="UniProtKB-KW"/>
</dbReference>
<dbReference type="InterPro" id="IPR032695">
    <property type="entry name" value="Integrin_dom_sf"/>
</dbReference>
<evidence type="ECO:0000256" key="5">
    <source>
        <dbReference type="ARBA" id="ARBA00022737"/>
    </source>
</evidence>
<evidence type="ECO:0000256" key="7">
    <source>
        <dbReference type="ARBA" id="ARBA00022989"/>
    </source>
</evidence>
<dbReference type="Gene3D" id="2.60.40.1460">
    <property type="entry name" value="Integrin domains. Chain A, domain 2"/>
    <property type="match status" value="1"/>
</dbReference>
<dbReference type="InterPro" id="IPR013517">
    <property type="entry name" value="FG-GAP"/>
</dbReference>
<dbReference type="SMART" id="SM00191">
    <property type="entry name" value="Int_alpha"/>
    <property type="match status" value="5"/>
</dbReference>